<feature type="coiled-coil region" evidence="3">
    <location>
        <begin position="30"/>
        <end position="64"/>
    </location>
</feature>
<accession>A0A7C4VUL4</accession>
<dbReference type="Gene3D" id="1.10.287.950">
    <property type="entry name" value="Methyl-accepting chemotaxis protein"/>
    <property type="match status" value="1"/>
</dbReference>
<reference evidence="5" key="1">
    <citation type="journal article" date="2020" name="mSystems">
        <title>Genome- and Community-Level Interaction Insights into Carbon Utilization and Element Cycling Functions of Hydrothermarchaeota in Hydrothermal Sediment.</title>
        <authorList>
            <person name="Zhou Z."/>
            <person name="Liu Y."/>
            <person name="Xu W."/>
            <person name="Pan J."/>
            <person name="Luo Z.H."/>
            <person name="Li M."/>
        </authorList>
    </citation>
    <scope>NUCLEOTIDE SEQUENCE [LARGE SCALE GENOMIC DNA]</scope>
    <source>
        <strain evidence="5">SpSt-609</strain>
    </source>
</reference>
<name>A0A7C4VUL4_9BACT</name>
<sequence>MPKLDNEALERMASAFFAENLMTSFMAQLDEALISRVREVQKSIAELEQKFEEMHRRIVQISERFGMESAELDKSVISSQNVTNEIIAELRKSGADLERINDIVQNSVHQTSETLSKFSAIEDMVTQITKIAKQTNLLALNASIEAARAGEFGKGFAVVASEVQKLANESNNVAKGITNQVKELSSSVKQALESIQLVGEIFVTVQNSLQQLLAFLQTNSSLLSHASRLLIETRDELKEEAQSCTVALEVMRTAIDKFETLSRVISSIVKAQTKLKDLKI</sequence>
<feature type="domain" description="Methyl-accepting transducer" evidence="4">
    <location>
        <begin position="29"/>
        <end position="259"/>
    </location>
</feature>
<dbReference type="EMBL" id="DSZY01000025">
    <property type="protein sequence ID" value="HGU40566.1"/>
    <property type="molecule type" value="Genomic_DNA"/>
</dbReference>
<dbReference type="AlphaFoldDB" id="A0A7C4VUL4"/>
<dbReference type="Pfam" id="PF00015">
    <property type="entry name" value="MCPsignal"/>
    <property type="match status" value="1"/>
</dbReference>
<dbReference type="SMART" id="SM00283">
    <property type="entry name" value="MA"/>
    <property type="match status" value="1"/>
</dbReference>
<protein>
    <submittedName>
        <fullName evidence="5">Chemotaxis protein</fullName>
    </submittedName>
</protein>
<evidence type="ECO:0000256" key="3">
    <source>
        <dbReference type="SAM" id="Coils"/>
    </source>
</evidence>
<dbReference type="SUPFAM" id="SSF58104">
    <property type="entry name" value="Methyl-accepting chemotaxis protein (MCP) signaling domain"/>
    <property type="match status" value="1"/>
</dbReference>
<proteinExistence type="predicted"/>
<dbReference type="PANTHER" id="PTHR32089">
    <property type="entry name" value="METHYL-ACCEPTING CHEMOTAXIS PROTEIN MCPB"/>
    <property type="match status" value="1"/>
</dbReference>
<organism evidence="5">
    <name type="scientific">Fervidobacterium thailandense</name>
    <dbReference type="NCBI Taxonomy" id="1008305"/>
    <lineage>
        <taxon>Bacteria</taxon>
        <taxon>Thermotogati</taxon>
        <taxon>Thermotogota</taxon>
        <taxon>Thermotogae</taxon>
        <taxon>Thermotogales</taxon>
        <taxon>Fervidobacteriaceae</taxon>
        <taxon>Fervidobacterium</taxon>
    </lineage>
</organism>
<dbReference type="InterPro" id="IPR004089">
    <property type="entry name" value="MCPsignal_dom"/>
</dbReference>
<dbReference type="GO" id="GO:0016020">
    <property type="term" value="C:membrane"/>
    <property type="evidence" value="ECO:0007669"/>
    <property type="project" value="InterPro"/>
</dbReference>
<comment type="caution">
    <text evidence="5">The sequence shown here is derived from an EMBL/GenBank/DDBJ whole genome shotgun (WGS) entry which is preliminary data.</text>
</comment>
<evidence type="ECO:0000256" key="1">
    <source>
        <dbReference type="ARBA" id="ARBA00023224"/>
    </source>
</evidence>
<dbReference type="GO" id="GO:0007165">
    <property type="term" value="P:signal transduction"/>
    <property type="evidence" value="ECO:0007669"/>
    <property type="project" value="UniProtKB-KW"/>
</dbReference>
<keyword evidence="1 2" id="KW-0807">Transducer</keyword>
<dbReference type="PROSITE" id="PS50111">
    <property type="entry name" value="CHEMOTAXIS_TRANSDUC_2"/>
    <property type="match status" value="1"/>
</dbReference>
<dbReference type="PANTHER" id="PTHR32089:SF112">
    <property type="entry name" value="LYSOZYME-LIKE PROTEIN-RELATED"/>
    <property type="match status" value="1"/>
</dbReference>
<evidence type="ECO:0000256" key="2">
    <source>
        <dbReference type="PROSITE-ProRule" id="PRU00284"/>
    </source>
</evidence>
<keyword evidence="3" id="KW-0175">Coiled coil</keyword>
<evidence type="ECO:0000313" key="5">
    <source>
        <dbReference type="EMBL" id="HGU40566.1"/>
    </source>
</evidence>
<gene>
    <name evidence="5" type="ORF">ENT77_05155</name>
</gene>
<evidence type="ECO:0000259" key="4">
    <source>
        <dbReference type="PROSITE" id="PS50111"/>
    </source>
</evidence>